<proteinExistence type="predicted"/>
<keyword evidence="1" id="KW-1133">Transmembrane helix</keyword>
<feature type="transmembrane region" description="Helical" evidence="1">
    <location>
        <begin position="450"/>
        <end position="476"/>
    </location>
</feature>
<accession>A0A841AH25</accession>
<dbReference type="Proteomes" id="UP000536685">
    <property type="component" value="Unassembled WGS sequence"/>
</dbReference>
<dbReference type="AlphaFoldDB" id="A0A841AH25"/>
<keyword evidence="1" id="KW-0812">Transmembrane</keyword>
<dbReference type="RefSeq" id="WP_184233926.1">
    <property type="nucleotide sequence ID" value="NZ_JACHMJ010000001.1"/>
</dbReference>
<feature type="transmembrane region" description="Helical" evidence="1">
    <location>
        <begin position="99"/>
        <end position="125"/>
    </location>
</feature>
<name>A0A841AH25_9MICO</name>
<evidence type="ECO:0000256" key="1">
    <source>
        <dbReference type="SAM" id="Phobius"/>
    </source>
</evidence>
<feature type="transmembrane region" description="Helical" evidence="1">
    <location>
        <begin position="21"/>
        <end position="43"/>
    </location>
</feature>
<organism evidence="2 3">
    <name type="scientific">Conyzicola lurida</name>
    <dbReference type="NCBI Taxonomy" id="1172621"/>
    <lineage>
        <taxon>Bacteria</taxon>
        <taxon>Bacillati</taxon>
        <taxon>Actinomycetota</taxon>
        <taxon>Actinomycetes</taxon>
        <taxon>Micrococcales</taxon>
        <taxon>Microbacteriaceae</taxon>
        <taxon>Conyzicola</taxon>
    </lineage>
</organism>
<protein>
    <submittedName>
        <fullName evidence="2">ABC-2 type transport system permease protein</fullName>
    </submittedName>
</protein>
<evidence type="ECO:0000313" key="2">
    <source>
        <dbReference type="EMBL" id="MBB5842517.1"/>
    </source>
</evidence>
<evidence type="ECO:0000313" key="3">
    <source>
        <dbReference type="Proteomes" id="UP000536685"/>
    </source>
</evidence>
<feature type="transmembrane region" description="Helical" evidence="1">
    <location>
        <begin position="302"/>
        <end position="320"/>
    </location>
</feature>
<feature type="transmembrane region" description="Helical" evidence="1">
    <location>
        <begin position="273"/>
        <end position="296"/>
    </location>
</feature>
<feature type="transmembrane region" description="Helical" evidence="1">
    <location>
        <begin position="131"/>
        <end position="150"/>
    </location>
</feature>
<keyword evidence="3" id="KW-1185">Reference proteome</keyword>
<dbReference type="EMBL" id="JACHMJ010000001">
    <property type="protein sequence ID" value="MBB5842517.1"/>
    <property type="molecule type" value="Genomic_DNA"/>
</dbReference>
<comment type="caution">
    <text evidence="2">The sequence shown here is derived from an EMBL/GenBank/DDBJ whole genome shotgun (WGS) entry which is preliminary data.</text>
</comment>
<feature type="transmembrane region" description="Helical" evidence="1">
    <location>
        <begin position="237"/>
        <end position="261"/>
    </location>
</feature>
<keyword evidence="1" id="KW-0472">Membrane</keyword>
<reference evidence="2 3" key="1">
    <citation type="submission" date="2020-08" db="EMBL/GenBank/DDBJ databases">
        <title>Sequencing the genomes of 1000 actinobacteria strains.</title>
        <authorList>
            <person name="Klenk H.-P."/>
        </authorList>
    </citation>
    <scope>NUCLEOTIDE SEQUENCE [LARGE SCALE GENOMIC DNA]</scope>
    <source>
        <strain evidence="2 3">DSM 105784</strain>
    </source>
</reference>
<feature type="transmembrane region" description="Helical" evidence="1">
    <location>
        <begin position="409"/>
        <end position="430"/>
    </location>
</feature>
<feature type="transmembrane region" description="Helical" evidence="1">
    <location>
        <begin position="55"/>
        <end position="78"/>
    </location>
</feature>
<feature type="transmembrane region" description="Helical" evidence="1">
    <location>
        <begin position="483"/>
        <end position="503"/>
    </location>
</feature>
<feature type="transmembrane region" description="Helical" evidence="1">
    <location>
        <begin position="171"/>
        <end position="193"/>
    </location>
</feature>
<feature type="transmembrane region" description="Helical" evidence="1">
    <location>
        <begin position="375"/>
        <end position="397"/>
    </location>
</feature>
<gene>
    <name evidence="2" type="ORF">HD599_000840</name>
</gene>
<sequence>MVAQILRLKLRLLGNSFRRSPWQLLGLGLGALYGFGTAVLVLGGLVSLRFFDVDVATSAVVVLGSVVLVVFTVLPLILGIDDTLDPRKFALFGIRNNTLAFGLAAASFISVPTIVVAIMAFAQIATWSRDALSAGLAVVAAVLIIVTSVLSARISTSVAAFLLATRRARDITAIIGLVALVSLSPAIIALVSVDWAKDGLDVLAKFAGVLSWTPFGAAWSIPADAAAGDPGTSMLKLLIAVAWVAVLALGWRALVAAMLVTPQRQAQAKKYSGLGWFGLVPGTPTGVIAARSITYWLRDSRYGTSLIVIPLIPLFMVIALSIGGIPLAQLALLPVPVICLFLSWSVHNDVAFDNTAVWLHLSASTSGRADRWGRLLPALVLGILVIGIGGVVSAAVFGDWSVLPSIVGVSTSVLFTGLGLSSIMSARFPYPAVRPGDSPFAQPQSGSPAGLIQALSFFAILLLTAPALVAAALGFLQGGQWPLVSLAAGVVIGVAVLLGGVAVGGRVFERRGSQILAFSMRS</sequence>